<evidence type="ECO:0000313" key="1">
    <source>
        <dbReference type="EMBL" id="KAF5909993.1"/>
    </source>
</evidence>
<dbReference type="Proteomes" id="UP000727407">
    <property type="component" value="Unassembled WGS sequence"/>
</dbReference>
<proteinExistence type="predicted"/>
<keyword evidence="2" id="KW-1185">Reference proteome</keyword>
<protein>
    <submittedName>
        <fullName evidence="1">Uncharacterized protein</fullName>
    </submittedName>
</protein>
<dbReference type="EMBL" id="QNUK01000001">
    <property type="protein sequence ID" value="KAF5909993.1"/>
    <property type="molecule type" value="Genomic_DNA"/>
</dbReference>
<gene>
    <name evidence="1" type="ORF">DAT39_000368</name>
</gene>
<dbReference type="AlphaFoldDB" id="A0A8J4XH64"/>
<accession>A0A8J4XH64</accession>
<reference evidence="1" key="1">
    <citation type="submission" date="2020-07" db="EMBL/GenBank/DDBJ databases">
        <title>Clarias magur genome sequencing, assembly and annotation.</title>
        <authorList>
            <person name="Kushwaha B."/>
            <person name="Kumar R."/>
            <person name="Das P."/>
            <person name="Joshi C.G."/>
            <person name="Kumar D."/>
            <person name="Nagpure N.S."/>
            <person name="Pandey M."/>
            <person name="Agarwal S."/>
            <person name="Srivastava S."/>
            <person name="Singh M."/>
            <person name="Sahoo L."/>
            <person name="Jayasankar P."/>
            <person name="Meher P.K."/>
            <person name="Koringa P.G."/>
            <person name="Iquebal M.A."/>
            <person name="Das S.P."/>
            <person name="Bit A."/>
            <person name="Patnaik S."/>
            <person name="Patel N."/>
            <person name="Shah T.M."/>
            <person name="Hinsu A."/>
            <person name="Jena J.K."/>
        </authorList>
    </citation>
    <scope>NUCLEOTIDE SEQUENCE</scope>
    <source>
        <strain evidence="1">CIFAMagur01</strain>
        <tissue evidence="1">Testis</tissue>
    </source>
</reference>
<organism evidence="1 2">
    <name type="scientific">Clarias magur</name>
    <name type="common">Asian catfish</name>
    <name type="synonym">Macropteronotus magur</name>
    <dbReference type="NCBI Taxonomy" id="1594786"/>
    <lineage>
        <taxon>Eukaryota</taxon>
        <taxon>Metazoa</taxon>
        <taxon>Chordata</taxon>
        <taxon>Craniata</taxon>
        <taxon>Vertebrata</taxon>
        <taxon>Euteleostomi</taxon>
        <taxon>Actinopterygii</taxon>
        <taxon>Neopterygii</taxon>
        <taxon>Teleostei</taxon>
        <taxon>Ostariophysi</taxon>
        <taxon>Siluriformes</taxon>
        <taxon>Clariidae</taxon>
        <taxon>Clarias</taxon>
    </lineage>
</organism>
<comment type="caution">
    <text evidence="1">The sequence shown here is derived from an EMBL/GenBank/DDBJ whole genome shotgun (WGS) entry which is preliminary data.</text>
</comment>
<sequence length="121" mass="13260">MLVQLSDRMCSTPATVQGLESIRLDWTTFFCLHFNHDTTACVVHTQNMPLFTATVCTASIGHMKALCLLQYSSHAIISCWPICDLSGEHTVPALSYDPFSLSRLLPAGGKSVLSSDSELLR</sequence>
<name>A0A8J4XH64_CLAMG</name>
<evidence type="ECO:0000313" key="2">
    <source>
        <dbReference type="Proteomes" id="UP000727407"/>
    </source>
</evidence>